<dbReference type="InterPro" id="IPR017795">
    <property type="entry name" value="ABBA_NscD-like"/>
</dbReference>
<accession>A0ABY0H6S9</accession>
<gene>
    <name evidence="3" type="ORF">DL762_005928</name>
</gene>
<dbReference type="InterPro" id="IPR033964">
    <property type="entry name" value="ABBA"/>
</dbReference>
<dbReference type="PANTHER" id="PTHR40627">
    <property type="entry name" value="INDOLE PRENYLTRANSFERASE TDIB-RELATED"/>
    <property type="match status" value="1"/>
</dbReference>
<evidence type="ECO:0008006" key="5">
    <source>
        <dbReference type="Google" id="ProtNLM"/>
    </source>
</evidence>
<proteinExistence type="predicted"/>
<evidence type="ECO:0000256" key="2">
    <source>
        <dbReference type="SAM" id="MobiDB-lite"/>
    </source>
</evidence>
<feature type="region of interest" description="Disordered" evidence="2">
    <location>
        <begin position="199"/>
        <end position="225"/>
    </location>
</feature>
<protein>
    <recommendedName>
        <fullName evidence="5">Aromatic prenyltransferase</fullName>
    </recommendedName>
</protein>
<dbReference type="SFLD" id="SFLDS00036">
    <property type="entry name" value="Aromatic_Prenyltransferase"/>
    <property type="match status" value="1"/>
</dbReference>
<organism evidence="3 4">
    <name type="scientific">Monosporascus cannonballus</name>
    <dbReference type="NCBI Taxonomy" id="155416"/>
    <lineage>
        <taxon>Eukaryota</taxon>
        <taxon>Fungi</taxon>
        <taxon>Dikarya</taxon>
        <taxon>Ascomycota</taxon>
        <taxon>Pezizomycotina</taxon>
        <taxon>Sordariomycetes</taxon>
        <taxon>Xylariomycetidae</taxon>
        <taxon>Xylariales</taxon>
        <taxon>Xylariales incertae sedis</taxon>
        <taxon>Monosporascus</taxon>
    </lineage>
</organism>
<evidence type="ECO:0000313" key="4">
    <source>
        <dbReference type="Proteomes" id="UP000294003"/>
    </source>
</evidence>
<sequence>MDFVTPMSEATSRSADHQYWSSCLVPKFQAYIRQNGSYTEQQAADHVKAFDCMLSVLGPRLPHPHTGALLTHQGIPVEFSTNLCDKRQPIMRFELEPLDAQTGSPSDPFGEGCLSSSFATVAGAMNTPADRRWSDQLRTAFALSADEKRIANSRMPPHMDRISLGYFGIGLDGDKRTMKFYTSHMAKYLGGEKTALSSDAFSTSTTGRASTPRRPRYSRPSIAAPPPKARVKLYGRTHSTAFSSVRDIVTLGGRAVTEETEESLRRLRSIWHLLLNDPRIRDDDNYDRPPLDAKFYRKGLLVSFEVSTVNPNPEVKVYVPFFQYHGNDAECARNLEQACTLLNWDWGHGKYLKMLETLLSPTCMIAQPLNDSAG</sequence>
<name>A0ABY0H6S9_9PEZI</name>
<dbReference type="CDD" id="cd13929">
    <property type="entry name" value="PT-DMATS_CymD"/>
    <property type="match status" value="1"/>
</dbReference>
<keyword evidence="1" id="KW-0808">Transferase</keyword>
<dbReference type="PANTHER" id="PTHR40627:SF5">
    <property type="entry name" value="INDOLE PRENYLTRANSFERASE TDIB"/>
    <property type="match status" value="1"/>
</dbReference>
<dbReference type="Proteomes" id="UP000294003">
    <property type="component" value="Unassembled WGS sequence"/>
</dbReference>
<evidence type="ECO:0000256" key="1">
    <source>
        <dbReference type="ARBA" id="ARBA00022679"/>
    </source>
</evidence>
<keyword evidence="4" id="KW-1185">Reference proteome</keyword>
<dbReference type="Pfam" id="PF11991">
    <property type="entry name" value="Trp_DMAT"/>
    <property type="match status" value="2"/>
</dbReference>
<comment type="caution">
    <text evidence="3">The sequence shown here is derived from an EMBL/GenBank/DDBJ whole genome shotgun (WGS) entry which is preliminary data.</text>
</comment>
<evidence type="ECO:0000313" key="3">
    <source>
        <dbReference type="EMBL" id="RYO83908.1"/>
    </source>
</evidence>
<dbReference type="EMBL" id="QJNS01000177">
    <property type="protein sequence ID" value="RYO83908.1"/>
    <property type="molecule type" value="Genomic_DNA"/>
</dbReference>
<reference evidence="3 4" key="1">
    <citation type="submission" date="2018-06" db="EMBL/GenBank/DDBJ databases">
        <title>Complete Genomes of Monosporascus.</title>
        <authorList>
            <person name="Robinson A.J."/>
            <person name="Natvig D.O."/>
        </authorList>
    </citation>
    <scope>NUCLEOTIDE SEQUENCE [LARGE SCALE GENOMIC DNA]</scope>
    <source>
        <strain evidence="3 4">CBS 609.92</strain>
    </source>
</reference>